<dbReference type="PaxDb" id="55529-EKX44422"/>
<proteinExistence type="predicted"/>
<dbReference type="GeneID" id="17301142"/>
<dbReference type="OrthoDB" id="339325at2759"/>
<reference evidence="4" key="2">
    <citation type="submission" date="2012-11" db="EMBL/GenBank/DDBJ databases">
        <authorList>
            <person name="Kuo A."/>
            <person name="Curtis B.A."/>
            <person name="Tanifuji G."/>
            <person name="Burki F."/>
            <person name="Gruber A."/>
            <person name="Irimia M."/>
            <person name="Maruyama S."/>
            <person name="Arias M.C."/>
            <person name="Ball S.G."/>
            <person name="Gile G.H."/>
            <person name="Hirakawa Y."/>
            <person name="Hopkins J.F."/>
            <person name="Rensing S.A."/>
            <person name="Schmutz J."/>
            <person name="Symeonidi A."/>
            <person name="Elias M."/>
            <person name="Eveleigh R.J."/>
            <person name="Herman E.K."/>
            <person name="Klute M.J."/>
            <person name="Nakayama T."/>
            <person name="Obornik M."/>
            <person name="Reyes-Prieto A."/>
            <person name="Armbrust E.V."/>
            <person name="Aves S.J."/>
            <person name="Beiko R.G."/>
            <person name="Coutinho P."/>
            <person name="Dacks J.B."/>
            <person name="Durnford D.G."/>
            <person name="Fast N.M."/>
            <person name="Green B.R."/>
            <person name="Grisdale C."/>
            <person name="Hempe F."/>
            <person name="Henrissat B."/>
            <person name="Hoppner M.P."/>
            <person name="Ishida K.-I."/>
            <person name="Kim E."/>
            <person name="Koreny L."/>
            <person name="Kroth P.G."/>
            <person name="Liu Y."/>
            <person name="Malik S.-B."/>
            <person name="Maier U.G."/>
            <person name="McRose D."/>
            <person name="Mock T."/>
            <person name="Neilson J.A."/>
            <person name="Onodera N.T."/>
            <person name="Poole A.M."/>
            <person name="Pritham E.J."/>
            <person name="Richards T.A."/>
            <person name="Rocap G."/>
            <person name="Roy S.W."/>
            <person name="Sarai C."/>
            <person name="Schaack S."/>
            <person name="Shirato S."/>
            <person name="Slamovits C.H."/>
            <person name="Spencer D.F."/>
            <person name="Suzuki S."/>
            <person name="Worden A.Z."/>
            <person name="Zauner S."/>
            <person name="Barry K."/>
            <person name="Bell C."/>
            <person name="Bharti A.K."/>
            <person name="Crow J.A."/>
            <person name="Grimwood J."/>
            <person name="Kramer R."/>
            <person name="Lindquist E."/>
            <person name="Lucas S."/>
            <person name="Salamov A."/>
            <person name="McFadden G.I."/>
            <person name="Lane C.E."/>
            <person name="Keeling P.J."/>
            <person name="Gray M.W."/>
            <person name="Grigoriev I.V."/>
            <person name="Archibald J.M."/>
        </authorList>
    </citation>
    <scope>NUCLEOTIDE SEQUENCE</scope>
    <source>
        <strain evidence="4">CCMP2712</strain>
    </source>
</reference>
<dbReference type="InterPro" id="IPR008271">
    <property type="entry name" value="Ser/Thr_kinase_AS"/>
</dbReference>
<feature type="domain" description="Protein kinase" evidence="1">
    <location>
        <begin position="84"/>
        <end position="361"/>
    </location>
</feature>
<dbReference type="RefSeq" id="XP_005831402.1">
    <property type="nucleotide sequence ID" value="XM_005831345.1"/>
</dbReference>
<dbReference type="Proteomes" id="UP000011087">
    <property type="component" value="Unassembled WGS sequence"/>
</dbReference>
<dbReference type="eggNOG" id="KOG0192">
    <property type="taxonomic scope" value="Eukaryota"/>
</dbReference>
<evidence type="ECO:0000313" key="3">
    <source>
        <dbReference type="EnsemblProtists" id="EKX44422"/>
    </source>
</evidence>
<dbReference type="GO" id="GO:0004674">
    <property type="term" value="F:protein serine/threonine kinase activity"/>
    <property type="evidence" value="ECO:0007669"/>
    <property type="project" value="TreeGrafter"/>
</dbReference>
<reference evidence="3" key="3">
    <citation type="submission" date="2015-06" db="UniProtKB">
        <authorList>
            <consortium name="EnsemblProtists"/>
        </authorList>
    </citation>
    <scope>IDENTIFICATION</scope>
</reference>
<evidence type="ECO:0000313" key="4">
    <source>
        <dbReference type="Proteomes" id="UP000011087"/>
    </source>
</evidence>
<dbReference type="Gene3D" id="3.30.200.20">
    <property type="entry name" value="Phosphorylase Kinase, domain 1"/>
    <property type="match status" value="1"/>
</dbReference>
<gene>
    <name evidence="2" type="ORF">GUITHDRAFT_95001</name>
</gene>
<dbReference type="PANTHER" id="PTHR44329:SF289">
    <property type="entry name" value="SERINE_THREONINE-PROTEIN KINASE VIK"/>
    <property type="match status" value="1"/>
</dbReference>
<dbReference type="InterPro" id="IPR011009">
    <property type="entry name" value="Kinase-like_dom_sf"/>
</dbReference>
<dbReference type="EMBL" id="JH993004">
    <property type="protein sequence ID" value="EKX44422.1"/>
    <property type="molecule type" value="Genomic_DNA"/>
</dbReference>
<dbReference type="STRING" id="905079.L1J7X2"/>
<dbReference type="HOGENOM" id="CLU_000288_7_35_1"/>
<reference evidence="2 4" key="1">
    <citation type="journal article" date="2012" name="Nature">
        <title>Algal genomes reveal evolutionary mosaicism and the fate of nucleomorphs.</title>
        <authorList>
            <consortium name="DOE Joint Genome Institute"/>
            <person name="Curtis B.A."/>
            <person name="Tanifuji G."/>
            <person name="Burki F."/>
            <person name="Gruber A."/>
            <person name="Irimia M."/>
            <person name="Maruyama S."/>
            <person name="Arias M.C."/>
            <person name="Ball S.G."/>
            <person name="Gile G.H."/>
            <person name="Hirakawa Y."/>
            <person name="Hopkins J.F."/>
            <person name="Kuo A."/>
            <person name="Rensing S.A."/>
            <person name="Schmutz J."/>
            <person name="Symeonidi A."/>
            <person name="Elias M."/>
            <person name="Eveleigh R.J."/>
            <person name="Herman E.K."/>
            <person name="Klute M.J."/>
            <person name="Nakayama T."/>
            <person name="Obornik M."/>
            <person name="Reyes-Prieto A."/>
            <person name="Armbrust E.V."/>
            <person name="Aves S.J."/>
            <person name="Beiko R.G."/>
            <person name="Coutinho P."/>
            <person name="Dacks J.B."/>
            <person name="Durnford D.G."/>
            <person name="Fast N.M."/>
            <person name="Green B.R."/>
            <person name="Grisdale C.J."/>
            <person name="Hempel F."/>
            <person name="Henrissat B."/>
            <person name="Hoppner M.P."/>
            <person name="Ishida K."/>
            <person name="Kim E."/>
            <person name="Koreny L."/>
            <person name="Kroth P.G."/>
            <person name="Liu Y."/>
            <person name="Malik S.B."/>
            <person name="Maier U.G."/>
            <person name="McRose D."/>
            <person name="Mock T."/>
            <person name="Neilson J.A."/>
            <person name="Onodera N.T."/>
            <person name="Poole A.M."/>
            <person name="Pritham E.J."/>
            <person name="Richards T.A."/>
            <person name="Rocap G."/>
            <person name="Roy S.W."/>
            <person name="Sarai C."/>
            <person name="Schaack S."/>
            <person name="Shirato S."/>
            <person name="Slamovits C.H."/>
            <person name="Spencer D.F."/>
            <person name="Suzuki S."/>
            <person name="Worden A.Z."/>
            <person name="Zauner S."/>
            <person name="Barry K."/>
            <person name="Bell C."/>
            <person name="Bharti A.K."/>
            <person name="Crow J.A."/>
            <person name="Grimwood J."/>
            <person name="Kramer R."/>
            <person name="Lindquist E."/>
            <person name="Lucas S."/>
            <person name="Salamov A."/>
            <person name="McFadden G.I."/>
            <person name="Lane C.E."/>
            <person name="Keeling P.J."/>
            <person name="Gray M.W."/>
            <person name="Grigoriev I.V."/>
            <person name="Archibald J.M."/>
        </authorList>
    </citation>
    <scope>NUCLEOTIDE SEQUENCE</scope>
    <source>
        <strain evidence="2 4">CCMP2712</strain>
    </source>
</reference>
<dbReference type="Pfam" id="PF00069">
    <property type="entry name" value="Pkinase"/>
    <property type="match status" value="1"/>
</dbReference>
<evidence type="ECO:0000313" key="2">
    <source>
        <dbReference type="EMBL" id="EKX44422.1"/>
    </source>
</evidence>
<organism evidence="2">
    <name type="scientific">Guillardia theta (strain CCMP2712)</name>
    <name type="common">Cryptophyte</name>
    <dbReference type="NCBI Taxonomy" id="905079"/>
    <lineage>
        <taxon>Eukaryota</taxon>
        <taxon>Cryptophyceae</taxon>
        <taxon>Pyrenomonadales</taxon>
        <taxon>Geminigeraceae</taxon>
        <taxon>Guillardia</taxon>
    </lineage>
</organism>
<sequence>MVSHRVGRRDSEEGEGYMSNEYDSLGLLIDGNGLKAFHSSAGHPDDAMAQPLPACRDCSISDVPIVEILRKTERWHLKRSAFNFEGSVLLGEGSVGTVMKAKLNGSPVAVKILREDLKSSMQHLKDLIQEVLAASILGNRHPNLVGFYGACLDMDDLRVVYELVDGQNLEEILNLKSSTISQKRWRPPLELALSWSKQMLSALTFLHHGQPSIIHRDVKPSNLFLSSNLEVLKLGDFGLCKVLYHEREHIGARGQMSGNTGSWRYMAPEVFTEQGGYTHCYTTKVDIYSAAVVIWCMCTGELPFASMDPHKIALMVCRQGLRPPLHFLKNQRVAKILHRAWSSDPSKRPSAATMALKLSRVGTGDEDVPMRDEDVSANFHGSWPPQKVWGGGAIPTRVTVMASRV</sequence>
<dbReference type="PANTHER" id="PTHR44329">
    <property type="entry name" value="SERINE/THREONINE-PROTEIN KINASE TNNI3K-RELATED"/>
    <property type="match status" value="1"/>
</dbReference>
<accession>L1J7X2</accession>
<keyword evidence="4" id="KW-1185">Reference proteome</keyword>
<dbReference type="InterPro" id="IPR051681">
    <property type="entry name" value="Ser/Thr_Kinases-Pseudokinases"/>
</dbReference>
<name>L1J7X2_GUITC</name>
<dbReference type="AlphaFoldDB" id="L1J7X2"/>
<dbReference type="SUPFAM" id="SSF56112">
    <property type="entry name" value="Protein kinase-like (PK-like)"/>
    <property type="match status" value="1"/>
</dbReference>
<dbReference type="OMA" id="NIMQRCL"/>
<protein>
    <recommendedName>
        <fullName evidence="1">Protein kinase domain-containing protein</fullName>
    </recommendedName>
</protein>
<dbReference type="PROSITE" id="PS50011">
    <property type="entry name" value="PROTEIN_KINASE_DOM"/>
    <property type="match status" value="1"/>
</dbReference>
<dbReference type="SMART" id="SM00220">
    <property type="entry name" value="S_TKc"/>
    <property type="match status" value="1"/>
</dbReference>
<dbReference type="EnsemblProtists" id="EKX44422">
    <property type="protein sequence ID" value="EKX44422"/>
    <property type="gene ID" value="GUITHDRAFT_95001"/>
</dbReference>
<dbReference type="GO" id="GO:0005524">
    <property type="term" value="F:ATP binding"/>
    <property type="evidence" value="ECO:0007669"/>
    <property type="project" value="InterPro"/>
</dbReference>
<dbReference type="Gene3D" id="1.10.510.10">
    <property type="entry name" value="Transferase(Phosphotransferase) domain 1"/>
    <property type="match status" value="1"/>
</dbReference>
<dbReference type="InterPro" id="IPR000719">
    <property type="entry name" value="Prot_kinase_dom"/>
</dbReference>
<evidence type="ECO:0000259" key="1">
    <source>
        <dbReference type="PROSITE" id="PS50011"/>
    </source>
</evidence>
<dbReference type="PROSITE" id="PS00108">
    <property type="entry name" value="PROTEIN_KINASE_ST"/>
    <property type="match status" value="1"/>
</dbReference>
<dbReference type="KEGG" id="gtt:GUITHDRAFT_95001"/>